<dbReference type="Gene3D" id="3.40.50.300">
    <property type="entry name" value="P-loop containing nucleotide triphosphate hydrolases"/>
    <property type="match status" value="3"/>
</dbReference>
<dbReference type="InterPro" id="IPR003593">
    <property type="entry name" value="AAA+_ATPase"/>
</dbReference>
<evidence type="ECO:0000256" key="13">
    <source>
        <dbReference type="ARBA" id="ARBA00042156"/>
    </source>
</evidence>
<dbReference type="SMART" id="SM00382">
    <property type="entry name" value="AAA"/>
    <property type="match status" value="2"/>
</dbReference>
<dbReference type="InterPro" id="IPR027417">
    <property type="entry name" value="P-loop_NTPase"/>
</dbReference>
<evidence type="ECO:0000256" key="3">
    <source>
        <dbReference type="ARBA" id="ARBA00022737"/>
    </source>
</evidence>
<keyword evidence="7" id="KW-0067">ATP-binding</keyword>
<dbReference type="PROSITE" id="PS00211">
    <property type="entry name" value="ABC_TRANSPORTER_1"/>
    <property type="match status" value="1"/>
</dbReference>
<protein>
    <recommendedName>
        <fullName evidence="12">UvrABC system protein A</fullName>
    </recommendedName>
    <alternativeName>
        <fullName evidence="13">Excinuclease ABC subunit A</fullName>
    </alternativeName>
</protein>
<dbReference type="GO" id="GO:0004518">
    <property type="term" value="F:nuclease activity"/>
    <property type="evidence" value="ECO:0007669"/>
    <property type="project" value="UniProtKB-KW"/>
</dbReference>
<sequence length="752" mass="83119">MNSIVVKNANGNNLKNVSVAIPKNKITVFTGVSGSGKSSLVFETIGAEAQRELNDTYDSYIRNRLPQMPRPEVESISNLNVAIIINQKKIGGNARSTLGTATDIYALLRLLFSRFGKPFIGYSSRFSFNNPQGMCPRCEGLGKISDIDTAKLFDREKSLNEGAILFPTFTPGSYRWLRYVRSGYFDNDKKLEEYSDSEWDMLLHAAPHKPQHPANDWGKTVLYEGVLPRIRRGFLKKESKELARYSSDINRVVVRQVCPACNGARLNEDVLTCRIKGKNIADCSAMQIDQLRDFIAGISDRNMQGVVRLLISKLGHLQDVGLSYLSLDRETSTLSGGESQRIKMVKHLGSSLTNLVYIFDEPSTGLHPADVDRLNRQMKQLRDKGNTILIVEHDPDVIAIADHIIDMGPGAGRLGGKIVFDGSLNGLRRSKGQTGQYFRQERKLNTQPVAATGYVEISHANDHNLKNVSVRIATGILTVVTGVAGSGKSSLINHALSRQLPALRVIDQQPLRGSRRSHLASYSGIFDEIRTLFAAANQVSPALFSRNSEGACPECKGLGKQVLDLAFMDDVVETCEVCQGSGYKDAVLGYQYKGRNIAEVMEMDVSEALAFFKEQPMAAVLRKLEHTGLGYMSLGQSLDTFSGGERQRLKLAIEMDQDSGFFVFDEPTTGLHPADIDKLMIIFRELIDRGNSVLLIEHNLDVIRQADWIIDMGPGAGTLGGEIVFEGTPEELCKHEGSLTGRHLRRFVQAAY</sequence>
<name>A0A2T3HLZ2_9SPHI</name>
<dbReference type="GO" id="GO:0005737">
    <property type="term" value="C:cytoplasm"/>
    <property type="evidence" value="ECO:0007669"/>
    <property type="project" value="UniProtKB-SubCell"/>
</dbReference>
<dbReference type="PANTHER" id="PTHR43152">
    <property type="entry name" value="UVRABC SYSTEM PROTEIN A"/>
    <property type="match status" value="1"/>
</dbReference>
<evidence type="ECO:0000259" key="14">
    <source>
        <dbReference type="PROSITE" id="PS50893"/>
    </source>
</evidence>
<evidence type="ECO:0000256" key="11">
    <source>
        <dbReference type="ARBA" id="ARBA00038000"/>
    </source>
</evidence>
<dbReference type="PROSITE" id="PS50893">
    <property type="entry name" value="ABC_TRANSPORTER_2"/>
    <property type="match status" value="1"/>
</dbReference>
<keyword evidence="10" id="KW-0234">DNA repair</keyword>
<organism evidence="15 16">
    <name type="scientific">Pedobacter yulinensis</name>
    <dbReference type="NCBI Taxonomy" id="2126353"/>
    <lineage>
        <taxon>Bacteria</taxon>
        <taxon>Pseudomonadati</taxon>
        <taxon>Bacteroidota</taxon>
        <taxon>Sphingobacteriia</taxon>
        <taxon>Sphingobacteriales</taxon>
        <taxon>Sphingobacteriaceae</taxon>
        <taxon>Pedobacter</taxon>
    </lineage>
</organism>
<dbReference type="GO" id="GO:0016887">
    <property type="term" value="F:ATP hydrolysis activity"/>
    <property type="evidence" value="ECO:0007669"/>
    <property type="project" value="InterPro"/>
</dbReference>
<comment type="caution">
    <text evidence="15">The sequence shown here is derived from an EMBL/GenBank/DDBJ whole genome shotgun (WGS) entry which is preliminary data.</text>
</comment>
<dbReference type="Pfam" id="PF00005">
    <property type="entry name" value="ABC_tran"/>
    <property type="match status" value="1"/>
</dbReference>
<dbReference type="PANTHER" id="PTHR43152:SF3">
    <property type="entry name" value="UVRABC SYSTEM PROTEIN A"/>
    <property type="match status" value="1"/>
</dbReference>
<evidence type="ECO:0000313" key="15">
    <source>
        <dbReference type="EMBL" id="PST83478.1"/>
    </source>
</evidence>
<dbReference type="GO" id="GO:0003677">
    <property type="term" value="F:DNA binding"/>
    <property type="evidence" value="ECO:0007669"/>
    <property type="project" value="UniProtKB-KW"/>
</dbReference>
<evidence type="ECO:0000256" key="9">
    <source>
        <dbReference type="ARBA" id="ARBA00023125"/>
    </source>
</evidence>
<keyword evidence="6" id="KW-0228">DNA excision</keyword>
<evidence type="ECO:0000256" key="4">
    <source>
        <dbReference type="ARBA" id="ARBA00022741"/>
    </source>
</evidence>
<keyword evidence="9" id="KW-0238">DNA-binding</keyword>
<dbReference type="Gene3D" id="1.20.1580.10">
    <property type="entry name" value="ABC transporter ATPase like domain"/>
    <property type="match status" value="2"/>
</dbReference>
<accession>A0A2T3HLZ2</accession>
<dbReference type="EMBL" id="PYLS01000005">
    <property type="protein sequence ID" value="PST83478.1"/>
    <property type="molecule type" value="Genomic_DNA"/>
</dbReference>
<evidence type="ECO:0000313" key="16">
    <source>
        <dbReference type="Proteomes" id="UP000240912"/>
    </source>
</evidence>
<evidence type="ECO:0000256" key="8">
    <source>
        <dbReference type="ARBA" id="ARBA00022881"/>
    </source>
</evidence>
<evidence type="ECO:0000256" key="5">
    <source>
        <dbReference type="ARBA" id="ARBA00022763"/>
    </source>
</evidence>
<dbReference type="GO" id="GO:0006281">
    <property type="term" value="P:DNA repair"/>
    <property type="evidence" value="ECO:0007669"/>
    <property type="project" value="UniProtKB-KW"/>
</dbReference>
<keyword evidence="3" id="KW-0677">Repeat</keyword>
<reference evidence="15 16" key="1">
    <citation type="submission" date="2018-03" db="EMBL/GenBank/DDBJ databases">
        <authorList>
            <person name="Keele B.F."/>
        </authorList>
    </citation>
    <scope>NUCLEOTIDE SEQUENCE [LARGE SCALE GENOMIC DNA]</scope>
    <source>
        <strain evidence="15 16">YL28-9</strain>
    </source>
</reference>
<dbReference type="SUPFAM" id="SSF52540">
    <property type="entry name" value="P-loop containing nucleoside triphosphate hydrolases"/>
    <property type="match status" value="2"/>
</dbReference>
<dbReference type="GO" id="GO:0005524">
    <property type="term" value="F:ATP binding"/>
    <property type="evidence" value="ECO:0007669"/>
    <property type="project" value="UniProtKB-KW"/>
</dbReference>
<evidence type="ECO:0000256" key="12">
    <source>
        <dbReference type="ARBA" id="ARBA00039316"/>
    </source>
</evidence>
<evidence type="ECO:0000256" key="6">
    <source>
        <dbReference type="ARBA" id="ARBA00022769"/>
    </source>
</evidence>
<comment type="similarity">
    <text evidence="11">Belongs to the ABC transporter superfamily. UvrA family.</text>
</comment>
<proteinExistence type="inferred from homology"/>
<keyword evidence="8" id="KW-0267">Excision nuclease</keyword>
<dbReference type="Gene3D" id="1.10.8.280">
    <property type="entry name" value="ABC transporter ATPase domain-like"/>
    <property type="match status" value="1"/>
</dbReference>
<dbReference type="AlphaFoldDB" id="A0A2T3HLZ2"/>
<dbReference type="RefSeq" id="WP_107215738.1">
    <property type="nucleotide sequence ID" value="NZ_KZ686269.1"/>
</dbReference>
<dbReference type="InterPro" id="IPR017871">
    <property type="entry name" value="ABC_transporter-like_CS"/>
</dbReference>
<dbReference type="CDD" id="cd03270">
    <property type="entry name" value="ABC_UvrA_I"/>
    <property type="match status" value="1"/>
</dbReference>
<evidence type="ECO:0000256" key="7">
    <source>
        <dbReference type="ARBA" id="ARBA00022840"/>
    </source>
</evidence>
<comment type="subcellular location">
    <subcellularLocation>
        <location evidence="1">Cytoplasm</location>
    </subcellularLocation>
</comment>
<feature type="domain" description="ABC transporter" evidence="14">
    <location>
        <begin position="444"/>
        <end position="745"/>
    </location>
</feature>
<evidence type="ECO:0000256" key="10">
    <source>
        <dbReference type="ARBA" id="ARBA00023204"/>
    </source>
</evidence>
<dbReference type="InterPro" id="IPR003439">
    <property type="entry name" value="ABC_transporter-like_ATP-bd"/>
</dbReference>
<dbReference type="Proteomes" id="UP000240912">
    <property type="component" value="Unassembled WGS sequence"/>
</dbReference>
<evidence type="ECO:0000256" key="1">
    <source>
        <dbReference type="ARBA" id="ARBA00004496"/>
    </source>
</evidence>
<keyword evidence="5" id="KW-0227">DNA damage</keyword>
<keyword evidence="2" id="KW-0963">Cytoplasm</keyword>
<keyword evidence="16" id="KW-1185">Reference proteome</keyword>
<gene>
    <name evidence="15" type="ORF">C7T94_13020</name>
</gene>
<dbReference type="OrthoDB" id="9809851at2"/>
<evidence type="ECO:0000256" key="2">
    <source>
        <dbReference type="ARBA" id="ARBA00022490"/>
    </source>
</evidence>
<keyword evidence="4" id="KW-0547">Nucleotide-binding</keyword>